<protein>
    <submittedName>
        <fullName evidence="2">Uncharacterized protein</fullName>
    </submittedName>
</protein>
<comment type="caution">
    <text evidence="2">The sequence shown here is derived from an EMBL/GenBank/DDBJ whole genome shotgun (WGS) entry which is preliminary data.</text>
</comment>
<evidence type="ECO:0000313" key="2">
    <source>
        <dbReference type="EMBL" id="EQD73917.1"/>
    </source>
</evidence>
<dbReference type="AlphaFoldDB" id="T1BVK3"/>
<feature type="non-terminal residue" evidence="2">
    <location>
        <position position="1"/>
    </location>
</feature>
<proteinExistence type="predicted"/>
<reference evidence="2" key="2">
    <citation type="journal article" date="2014" name="ISME J.">
        <title>Microbial stratification in low pH oxic and suboxic macroscopic growths along an acid mine drainage.</title>
        <authorList>
            <person name="Mendez-Garcia C."/>
            <person name="Mesa V."/>
            <person name="Sprenger R.R."/>
            <person name="Richter M."/>
            <person name="Diez M.S."/>
            <person name="Solano J."/>
            <person name="Bargiela R."/>
            <person name="Golyshina O.V."/>
            <person name="Manteca A."/>
            <person name="Ramos J.L."/>
            <person name="Gallego J.R."/>
            <person name="Llorente I."/>
            <person name="Martins Dos Santos V.A."/>
            <person name="Jensen O.N."/>
            <person name="Pelaez A.I."/>
            <person name="Sanchez J."/>
            <person name="Ferrer M."/>
        </authorList>
    </citation>
    <scope>NUCLEOTIDE SEQUENCE</scope>
</reference>
<feature type="region of interest" description="Disordered" evidence="1">
    <location>
        <begin position="72"/>
        <end position="106"/>
    </location>
</feature>
<organism evidence="2">
    <name type="scientific">mine drainage metagenome</name>
    <dbReference type="NCBI Taxonomy" id="410659"/>
    <lineage>
        <taxon>unclassified sequences</taxon>
        <taxon>metagenomes</taxon>
        <taxon>ecological metagenomes</taxon>
    </lineage>
</organism>
<name>T1BVK3_9ZZZZ</name>
<reference evidence="2" key="1">
    <citation type="submission" date="2013-08" db="EMBL/GenBank/DDBJ databases">
        <authorList>
            <person name="Mendez C."/>
            <person name="Richter M."/>
            <person name="Ferrer M."/>
            <person name="Sanchez J."/>
        </authorList>
    </citation>
    <scope>NUCLEOTIDE SEQUENCE</scope>
</reference>
<accession>T1BVK3</accession>
<sequence>DLKVRPIHHRLEDRVRAHIFLCMLAYYVEWHMLEAWRPLLFADEDQEAKAHRDPVAPAKRSEQALQKVLTHYPPGRHSSTQLPHPARGPLEHRAQHLPRARPPRALRHLRSHYHAYRQAAPRPGVDRH</sequence>
<dbReference type="EMBL" id="AUZX01003433">
    <property type="protein sequence ID" value="EQD73917.1"/>
    <property type="molecule type" value="Genomic_DNA"/>
</dbReference>
<feature type="compositionally biased region" description="Basic residues" evidence="1">
    <location>
        <begin position="95"/>
        <end position="106"/>
    </location>
</feature>
<feature type="non-terminal residue" evidence="2">
    <location>
        <position position="128"/>
    </location>
</feature>
<evidence type="ECO:0000256" key="1">
    <source>
        <dbReference type="SAM" id="MobiDB-lite"/>
    </source>
</evidence>
<gene>
    <name evidence="2" type="ORF">B1A_04710</name>
</gene>